<evidence type="ECO:0000313" key="1">
    <source>
        <dbReference type="EMBL" id="EGL88294.1"/>
    </source>
</evidence>
<dbReference type="EMBL" id="AFNN01000002">
    <property type="protein sequence ID" value="EGL88294.1"/>
    <property type="molecule type" value="Genomic_DNA"/>
</dbReference>
<protein>
    <submittedName>
        <fullName evidence="1">Conserved domain protein</fullName>
    </submittedName>
</protein>
<proteinExistence type="predicted"/>
<dbReference type="AlphaFoldDB" id="F5VXW5"/>
<accession>F5VXW5</accession>
<dbReference type="RefSeq" id="WP_006149683.1">
    <property type="nucleotide sequence ID" value="NZ_AFNN01000002.1"/>
</dbReference>
<evidence type="ECO:0000313" key="2">
    <source>
        <dbReference type="Proteomes" id="UP000010138"/>
    </source>
</evidence>
<name>F5VXW5_9STRE</name>
<comment type="caution">
    <text evidence="1">The sequence shown here is derived from an EMBL/GenBank/DDBJ whole genome shotgun (WGS) entry which is preliminary data.</text>
</comment>
<dbReference type="OrthoDB" id="2224760at2"/>
<reference evidence="1 2" key="1">
    <citation type="submission" date="2011-04" db="EMBL/GenBank/DDBJ databases">
        <authorList>
            <person name="Durkin A.S."/>
            <person name="Radune D."/>
            <person name="Hostetler J."/>
            <person name="Torralba M."/>
            <person name="Gillis M."/>
            <person name="Methe B."/>
            <person name="Sutton G."/>
            <person name="Nelson K.E."/>
        </authorList>
    </citation>
    <scope>NUCLEOTIDE SEQUENCE [LARGE SCALE GENOMIC DNA]</scope>
    <source>
        <strain evidence="1 2">SK1076</strain>
    </source>
</reference>
<organism evidence="1 2">
    <name type="scientific">Streptococcus infantis SK1076</name>
    <dbReference type="NCBI Taxonomy" id="1005705"/>
    <lineage>
        <taxon>Bacteria</taxon>
        <taxon>Bacillati</taxon>
        <taxon>Bacillota</taxon>
        <taxon>Bacilli</taxon>
        <taxon>Lactobacillales</taxon>
        <taxon>Streptococcaceae</taxon>
        <taxon>Streptococcus</taxon>
    </lineage>
</organism>
<dbReference type="Proteomes" id="UP000010138">
    <property type="component" value="Unassembled WGS sequence"/>
</dbReference>
<sequence length="94" mass="10948">MEIKNVSYYNSVPDFLKPKLNYFARDFLNDYFEQIEDIEAGSNFEVEVEYEGDLEVYFVKFIFSKKGGGVFSGNSENELDIYCNYELSATVTME</sequence>
<gene>
    <name evidence="1" type="ORF">HMPREF9967_0964</name>
</gene>